<dbReference type="RefSeq" id="WP_027447800.1">
    <property type="nucleotide sequence ID" value="NZ_AVPF01000004.1"/>
</dbReference>
<organism evidence="1 2">
    <name type="scientific">Pontibacillus marinus BH030004 = DSM 16465</name>
    <dbReference type="NCBI Taxonomy" id="1385511"/>
    <lineage>
        <taxon>Bacteria</taxon>
        <taxon>Bacillati</taxon>
        <taxon>Bacillota</taxon>
        <taxon>Bacilli</taxon>
        <taxon>Bacillales</taxon>
        <taxon>Bacillaceae</taxon>
        <taxon>Pontibacillus</taxon>
    </lineage>
</organism>
<dbReference type="eggNOG" id="ENOG5030CIE">
    <property type="taxonomic scope" value="Bacteria"/>
</dbReference>
<dbReference type="OrthoDB" id="9914359at2"/>
<protein>
    <submittedName>
        <fullName evidence="1">Uncharacterized protein</fullName>
    </submittedName>
</protein>
<reference evidence="1 2" key="1">
    <citation type="submission" date="2013-08" db="EMBL/GenBank/DDBJ databases">
        <authorList>
            <person name="Huang J."/>
            <person name="Wang G."/>
        </authorList>
    </citation>
    <scope>NUCLEOTIDE SEQUENCE [LARGE SCALE GENOMIC DNA]</scope>
    <source>
        <strain evidence="1 2">BH030004</strain>
    </source>
</reference>
<dbReference type="AlphaFoldDB" id="A0A0A5I5D8"/>
<evidence type="ECO:0000313" key="1">
    <source>
        <dbReference type="EMBL" id="KGX91022.1"/>
    </source>
</evidence>
<gene>
    <name evidence="1" type="ORF">N783_13335</name>
</gene>
<proteinExistence type="predicted"/>
<comment type="caution">
    <text evidence="1">The sequence shown here is derived from an EMBL/GenBank/DDBJ whole genome shotgun (WGS) entry which is preliminary data.</text>
</comment>
<dbReference type="EMBL" id="AVPF01000004">
    <property type="protein sequence ID" value="KGX91022.1"/>
    <property type="molecule type" value="Genomic_DNA"/>
</dbReference>
<dbReference type="Proteomes" id="UP000030403">
    <property type="component" value="Unassembled WGS sequence"/>
</dbReference>
<keyword evidence="2" id="KW-1185">Reference proteome</keyword>
<dbReference type="STRING" id="1385511.GCA_000425225_00311"/>
<name>A0A0A5I5D8_9BACI</name>
<sequence>MDLKNLFKYIKAEDTRTIKKDTITKMIQKRLLHLHEVCLWNNEYSSKKLQNVYLSTLPYLVFMGKKLRVRPWNVRVNLTPNFFSQDICYSIAQLYRESYETPDEDEQEFFERIIKHYLSIGLYIGMTPKQIANEFENREDIYFSLNTDLSTHNIKRKYLRKSIQYKRSKNHKNKVRG</sequence>
<evidence type="ECO:0000313" key="2">
    <source>
        <dbReference type="Proteomes" id="UP000030403"/>
    </source>
</evidence>
<accession>A0A0A5I5D8</accession>